<evidence type="ECO:0000256" key="5">
    <source>
        <dbReference type="ARBA" id="ARBA00023136"/>
    </source>
</evidence>
<keyword evidence="9" id="KW-1185">Reference proteome</keyword>
<dbReference type="Gene3D" id="1.20.1250.20">
    <property type="entry name" value="MFS general substrate transporter like domains"/>
    <property type="match status" value="1"/>
</dbReference>
<proteinExistence type="predicted"/>
<feature type="transmembrane region" description="Helical" evidence="6">
    <location>
        <begin position="279"/>
        <end position="298"/>
    </location>
</feature>
<dbReference type="PROSITE" id="PS50850">
    <property type="entry name" value="MFS"/>
    <property type="match status" value="1"/>
</dbReference>
<evidence type="ECO:0000313" key="8">
    <source>
        <dbReference type="EMBL" id="GAA0749528.1"/>
    </source>
</evidence>
<keyword evidence="4 6" id="KW-1133">Transmembrane helix</keyword>
<evidence type="ECO:0000256" key="4">
    <source>
        <dbReference type="ARBA" id="ARBA00022989"/>
    </source>
</evidence>
<comment type="caution">
    <text evidence="8">The sequence shown here is derived from an EMBL/GenBank/DDBJ whole genome shotgun (WGS) entry which is preliminary data.</text>
</comment>
<reference evidence="8 9" key="1">
    <citation type="journal article" date="2019" name="Int. J. Syst. Evol. Microbiol.">
        <title>The Global Catalogue of Microorganisms (GCM) 10K type strain sequencing project: providing services to taxonomists for standard genome sequencing and annotation.</title>
        <authorList>
            <consortium name="The Broad Institute Genomics Platform"/>
            <consortium name="The Broad Institute Genome Sequencing Center for Infectious Disease"/>
            <person name="Wu L."/>
            <person name="Ma J."/>
        </authorList>
    </citation>
    <scope>NUCLEOTIDE SEQUENCE [LARGE SCALE GENOMIC DNA]</scope>
    <source>
        <strain evidence="8 9">JCM 15503</strain>
    </source>
</reference>
<gene>
    <name evidence="8" type="ORF">GCM10009107_20370</name>
</gene>
<keyword evidence="5 6" id="KW-0472">Membrane</keyword>
<feature type="transmembrane region" description="Helical" evidence="6">
    <location>
        <begin position="246"/>
        <end position="267"/>
    </location>
</feature>
<evidence type="ECO:0000256" key="6">
    <source>
        <dbReference type="SAM" id="Phobius"/>
    </source>
</evidence>
<evidence type="ECO:0000256" key="3">
    <source>
        <dbReference type="ARBA" id="ARBA00022692"/>
    </source>
</evidence>
<keyword evidence="2" id="KW-1003">Cell membrane</keyword>
<evidence type="ECO:0000313" key="9">
    <source>
        <dbReference type="Proteomes" id="UP001500279"/>
    </source>
</evidence>
<comment type="subcellular location">
    <subcellularLocation>
        <location evidence="1">Cell membrane</location>
        <topology evidence="1">Multi-pass membrane protein</topology>
    </subcellularLocation>
</comment>
<name>A0ABN1JYM2_9BURK</name>
<feature type="transmembrane region" description="Helical" evidence="6">
    <location>
        <begin position="364"/>
        <end position="386"/>
    </location>
</feature>
<dbReference type="PANTHER" id="PTHR43124:SF3">
    <property type="entry name" value="CHLORAMPHENICOL EFFLUX PUMP RV0191"/>
    <property type="match status" value="1"/>
</dbReference>
<feature type="domain" description="Major facilitator superfamily (MFS) profile" evidence="7">
    <location>
        <begin position="1"/>
        <end position="393"/>
    </location>
</feature>
<feature type="transmembrane region" description="Helical" evidence="6">
    <location>
        <begin position="84"/>
        <end position="104"/>
    </location>
</feature>
<dbReference type="InterPro" id="IPR036259">
    <property type="entry name" value="MFS_trans_sf"/>
</dbReference>
<feature type="transmembrane region" description="Helical" evidence="6">
    <location>
        <begin position="142"/>
        <end position="164"/>
    </location>
</feature>
<dbReference type="SUPFAM" id="SSF103473">
    <property type="entry name" value="MFS general substrate transporter"/>
    <property type="match status" value="1"/>
</dbReference>
<evidence type="ECO:0000259" key="7">
    <source>
        <dbReference type="PROSITE" id="PS50850"/>
    </source>
</evidence>
<dbReference type="InterPro" id="IPR011701">
    <property type="entry name" value="MFS"/>
</dbReference>
<evidence type="ECO:0000256" key="1">
    <source>
        <dbReference type="ARBA" id="ARBA00004651"/>
    </source>
</evidence>
<feature type="transmembrane region" description="Helical" evidence="6">
    <location>
        <begin position="50"/>
        <end position="72"/>
    </location>
</feature>
<accession>A0ABN1JYM2</accession>
<organism evidence="8 9">
    <name type="scientific">Ideonella azotifigens</name>
    <dbReference type="NCBI Taxonomy" id="513160"/>
    <lineage>
        <taxon>Bacteria</taxon>
        <taxon>Pseudomonadati</taxon>
        <taxon>Pseudomonadota</taxon>
        <taxon>Betaproteobacteria</taxon>
        <taxon>Burkholderiales</taxon>
        <taxon>Sphaerotilaceae</taxon>
        <taxon>Ideonella</taxon>
    </lineage>
</organism>
<evidence type="ECO:0000256" key="2">
    <source>
        <dbReference type="ARBA" id="ARBA00022475"/>
    </source>
</evidence>
<dbReference type="InterPro" id="IPR050189">
    <property type="entry name" value="MFS_Efflux_Transporters"/>
</dbReference>
<sequence>MAHQVSPPFARESLSREIVRLVGGQGGVHACMSGLRMAVPLMALQLGHGAAAVGLLLALFGAAQLAISIPAGRMADRHGLKRPMHISMVAAFAGAAVAAAWPTYPGLCATALLEGGAVALAVIALQRHAGQIAHGADELRRVFSWLSFTPAAANFLGPFAAGLVIDALGYRAAFLLLGVGPVVSWAFLRGATALPASAGPSRSGAGGEGLWRDPAVRSVLLMNGFVSATWDIHGVMVPLLGHARGLNASAIGSILASFAIAAAAVRLLVPWLGRHFREWVLMASALTAACVLLAVYPLMRTALAMGACSMLMGMTIGGVQPMVMSLLHQITPPHRHGQVIALRMMMINASSISMPLMAGAAGGIVGAAGVFWIMAASLLVGVRVAFDLRRMPPP</sequence>
<dbReference type="Proteomes" id="UP001500279">
    <property type="component" value="Unassembled WGS sequence"/>
</dbReference>
<dbReference type="Pfam" id="PF07690">
    <property type="entry name" value="MFS_1"/>
    <property type="match status" value="2"/>
</dbReference>
<dbReference type="InterPro" id="IPR020846">
    <property type="entry name" value="MFS_dom"/>
</dbReference>
<feature type="transmembrane region" description="Helical" evidence="6">
    <location>
        <begin position="220"/>
        <end position="240"/>
    </location>
</feature>
<protein>
    <recommendedName>
        <fullName evidence="7">Major facilitator superfamily (MFS) profile domain-containing protein</fullName>
    </recommendedName>
</protein>
<feature type="transmembrane region" description="Helical" evidence="6">
    <location>
        <begin position="170"/>
        <end position="188"/>
    </location>
</feature>
<feature type="transmembrane region" description="Helical" evidence="6">
    <location>
        <begin position="304"/>
        <end position="327"/>
    </location>
</feature>
<dbReference type="PANTHER" id="PTHR43124">
    <property type="entry name" value="PURINE EFFLUX PUMP PBUE"/>
    <property type="match status" value="1"/>
</dbReference>
<keyword evidence="3 6" id="KW-0812">Transmembrane</keyword>
<dbReference type="EMBL" id="BAAAEW010000008">
    <property type="protein sequence ID" value="GAA0749528.1"/>
    <property type="molecule type" value="Genomic_DNA"/>
</dbReference>